<keyword evidence="3" id="KW-1185">Reference proteome</keyword>
<dbReference type="Pfam" id="PF07727">
    <property type="entry name" value="RVT_2"/>
    <property type="match status" value="1"/>
</dbReference>
<dbReference type="Proteomes" id="UP000326396">
    <property type="component" value="Linkage Group LG8"/>
</dbReference>
<evidence type="ECO:0000313" key="3">
    <source>
        <dbReference type="Proteomes" id="UP000326396"/>
    </source>
</evidence>
<evidence type="ECO:0000313" key="2">
    <source>
        <dbReference type="EMBL" id="KAD2804663.1"/>
    </source>
</evidence>
<reference evidence="2 3" key="1">
    <citation type="submission" date="2019-05" db="EMBL/GenBank/DDBJ databases">
        <title>Mikania micrantha, genome provides insights into the molecular mechanism of rapid growth.</title>
        <authorList>
            <person name="Liu B."/>
        </authorList>
    </citation>
    <scope>NUCLEOTIDE SEQUENCE [LARGE SCALE GENOMIC DNA]</scope>
    <source>
        <strain evidence="2">NLD-2019</strain>
        <tissue evidence="2">Leaf</tissue>
    </source>
</reference>
<dbReference type="InterPro" id="IPR013103">
    <property type="entry name" value="RVT_2"/>
</dbReference>
<name>A0A5N6LSV3_9ASTR</name>
<protein>
    <recommendedName>
        <fullName evidence="1">Reverse transcriptase Ty1/copia-type domain-containing protein</fullName>
    </recommendedName>
</protein>
<dbReference type="EMBL" id="SZYD01000018">
    <property type="protein sequence ID" value="KAD2804663.1"/>
    <property type="molecule type" value="Genomic_DNA"/>
</dbReference>
<dbReference type="OrthoDB" id="413361at2759"/>
<dbReference type="AlphaFoldDB" id="A0A5N6LSV3"/>
<comment type="caution">
    <text evidence="2">The sequence shown here is derived from an EMBL/GenBank/DDBJ whole genome shotgun (WGS) entry which is preliminary data.</text>
</comment>
<gene>
    <name evidence="2" type="ORF">E3N88_38040</name>
</gene>
<accession>A0A5N6LSV3</accession>
<feature type="domain" description="Reverse transcriptase Ty1/copia-type" evidence="1">
    <location>
        <begin position="5"/>
        <end position="56"/>
    </location>
</feature>
<sequence length="145" mass="16162">MGLQDKKDAFGNVVKYKARLVAKGNVQQLGIDFEVVFAPVAKIETIRLMLALSAKMSCLSYGYDLVVESDEKEVKRFKENMKTRFEMTDLGLLCSYLGTLCYGVHYNRFEGGGLVGYSDSNHPADNDDGKSTSWNVFYYNGGLVS</sequence>
<organism evidence="2 3">
    <name type="scientific">Mikania micrantha</name>
    <name type="common">bitter vine</name>
    <dbReference type="NCBI Taxonomy" id="192012"/>
    <lineage>
        <taxon>Eukaryota</taxon>
        <taxon>Viridiplantae</taxon>
        <taxon>Streptophyta</taxon>
        <taxon>Embryophyta</taxon>
        <taxon>Tracheophyta</taxon>
        <taxon>Spermatophyta</taxon>
        <taxon>Magnoliopsida</taxon>
        <taxon>eudicotyledons</taxon>
        <taxon>Gunneridae</taxon>
        <taxon>Pentapetalae</taxon>
        <taxon>asterids</taxon>
        <taxon>campanulids</taxon>
        <taxon>Asterales</taxon>
        <taxon>Asteraceae</taxon>
        <taxon>Asteroideae</taxon>
        <taxon>Heliantheae alliance</taxon>
        <taxon>Eupatorieae</taxon>
        <taxon>Mikania</taxon>
    </lineage>
</organism>
<evidence type="ECO:0000259" key="1">
    <source>
        <dbReference type="Pfam" id="PF07727"/>
    </source>
</evidence>
<proteinExistence type="predicted"/>